<feature type="transmembrane region" description="Helical" evidence="1">
    <location>
        <begin position="12"/>
        <end position="33"/>
    </location>
</feature>
<keyword evidence="4" id="KW-1185">Reference proteome</keyword>
<feature type="transmembrane region" description="Helical" evidence="1">
    <location>
        <begin position="163"/>
        <end position="187"/>
    </location>
</feature>
<dbReference type="GO" id="GO:0046583">
    <property type="term" value="F:monoatomic cation efflux transmembrane transporter activity"/>
    <property type="evidence" value="ECO:0007669"/>
    <property type="project" value="TreeGrafter"/>
</dbReference>
<feature type="transmembrane region" description="Helical" evidence="1">
    <location>
        <begin position="230"/>
        <end position="252"/>
    </location>
</feature>
<feature type="transmembrane region" description="Helical" evidence="1">
    <location>
        <begin position="82"/>
        <end position="99"/>
    </location>
</feature>
<dbReference type="InterPro" id="IPR039447">
    <property type="entry name" value="UreH-like_TM_dom"/>
</dbReference>
<proteinExistence type="predicted"/>
<dbReference type="GO" id="GO:0005886">
    <property type="term" value="C:plasma membrane"/>
    <property type="evidence" value="ECO:0007669"/>
    <property type="project" value="UniProtKB-SubCell"/>
</dbReference>
<evidence type="ECO:0000256" key="1">
    <source>
        <dbReference type="SAM" id="Phobius"/>
    </source>
</evidence>
<organism evidence="3 4">
    <name type="scientific">Desulfovibrio ferrophilus</name>
    <dbReference type="NCBI Taxonomy" id="241368"/>
    <lineage>
        <taxon>Bacteria</taxon>
        <taxon>Pseudomonadati</taxon>
        <taxon>Thermodesulfobacteriota</taxon>
        <taxon>Desulfovibrionia</taxon>
        <taxon>Desulfovibrionales</taxon>
        <taxon>Desulfovibrionaceae</taxon>
        <taxon>Desulfovibrio</taxon>
    </lineage>
</organism>
<evidence type="ECO:0000313" key="3">
    <source>
        <dbReference type="EMBL" id="BBD08566.1"/>
    </source>
</evidence>
<dbReference type="RefSeq" id="WP_126378761.1">
    <property type="nucleotide sequence ID" value="NZ_AP017378.1"/>
</dbReference>
<dbReference type="OrthoDB" id="5455216at2"/>
<feature type="domain" description="Urease accessory protein UreH-like transmembrane" evidence="2">
    <location>
        <begin position="151"/>
        <end position="250"/>
    </location>
</feature>
<evidence type="ECO:0000313" key="4">
    <source>
        <dbReference type="Proteomes" id="UP000269883"/>
    </source>
</evidence>
<feature type="transmembrane region" description="Helical" evidence="1">
    <location>
        <begin position="199"/>
        <end position="218"/>
    </location>
</feature>
<dbReference type="InterPro" id="IPR051224">
    <property type="entry name" value="NiCoT_RcnA"/>
</dbReference>
<keyword evidence="1" id="KW-1133">Transmembrane helix</keyword>
<dbReference type="Pfam" id="PF13386">
    <property type="entry name" value="DsbD_2"/>
    <property type="match status" value="1"/>
</dbReference>
<protein>
    <recommendedName>
        <fullName evidence="2">Urease accessory protein UreH-like transmembrane domain-containing protein</fullName>
    </recommendedName>
</protein>
<accession>A0A2Z6AZI6</accession>
<dbReference type="Proteomes" id="UP000269883">
    <property type="component" value="Chromosome"/>
</dbReference>
<keyword evidence="1" id="KW-0472">Membrane</keyword>
<feature type="transmembrane region" description="Helical" evidence="1">
    <location>
        <begin position="45"/>
        <end position="70"/>
    </location>
</feature>
<sequence>MDLSIFSVALQSSFVIGLIHGINPCGHSWLVLAPFVSGERRASRVAWLTFMFLSGTALACVALGLSLGAISGWIPAGYQNHVDWVVNGIIIALGLALMIRPELLHSHDHEHGHHDHGNHEAHDHEQHSACCNHEHTEHNNHAHCGCDHKKGLLSRLRKATGPAMFGFGFVNMIIPCPTAAIMFKYSIESGDPTTSAMVFGSYAIGTALSVGLVIAGLYKAASWMRGLEKPWLESAIMRGAGALIVIVGVYSLPTGA</sequence>
<dbReference type="GO" id="GO:0015099">
    <property type="term" value="F:nickel cation transmembrane transporter activity"/>
    <property type="evidence" value="ECO:0007669"/>
    <property type="project" value="TreeGrafter"/>
</dbReference>
<dbReference type="GO" id="GO:0032025">
    <property type="term" value="P:response to cobalt ion"/>
    <property type="evidence" value="ECO:0007669"/>
    <property type="project" value="TreeGrafter"/>
</dbReference>
<keyword evidence="1" id="KW-0812">Transmembrane</keyword>
<name>A0A2Z6AZI6_9BACT</name>
<dbReference type="EMBL" id="AP017378">
    <property type="protein sequence ID" value="BBD08566.1"/>
    <property type="molecule type" value="Genomic_DNA"/>
</dbReference>
<dbReference type="KEGG" id="dfl:DFE_1840"/>
<dbReference type="AlphaFoldDB" id="A0A2Z6AZI6"/>
<dbReference type="PANTHER" id="PTHR40659">
    <property type="entry name" value="NICKEL/COBALT EFFLUX SYSTEM RCNA"/>
    <property type="match status" value="1"/>
</dbReference>
<dbReference type="PANTHER" id="PTHR40659:SF1">
    <property type="entry name" value="NICKEL_COBALT EFFLUX SYSTEM RCNA"/>
    <property type="match status" value="1"/>
</dbReference>
<gene>
    <name evidence="3" type="ORF">DFE_1840</name>
</gene>
<reference evidence="3 4" key="1">
    <citation type="journal article" date="2018" name="Sci. Adv.">
        <title>Multi-heme cytochromes provide a pathway for survival in energy-limited environments.</title>
        <authorList>
            <person name="Deng X."/>
            <person name="Dohmae N."/>
            <person name="Nealson K.H."/>
            <person name="Hashimoto K."/>
            <person name="Okamoto A."/>
        </authorList>
    </citation>
    <scope>NUCLEOTIDE SEQUENCE [LARGE SCALE GENOMIC DNA]</scope>
    <source>
        <strain evidence="3 4">IS5</strain>
    </source>
</reference>
<evidence type="ECO:0000259" key="2">
    <source>
        <dbReference type="Pfam" id="PF13386"/>
    </source>
</evidence>
<dbReference type="GO" id="GO:0010045">
    <property type="term" value="P:response to nickel cation"/>
    <property type="evidence" value="ECO:0007669"/>
    <property type="project" value="TreeGrafter"/>
</dbReference>
<dbReference type="GO" id="GO:0006824">
    <property type="term" value="P:cobalt ion transport"/>
    <property type="evidence" value="ECO:0007669"/>
    <property type="project" value="UniProtKB-KW"/>
</dbReference>